<dbReference type="KEGG" id="dwd:DSCW_43810"/>
<organism evidence="1 2">
    <name type="scientific">Desulfosarcina widdelii</name>
    <dbReference type="NCBI Taxonomy" id="947919"/>
    <lineage>
        <taxon>Bacteria</taxon>
        <taxon>Pseudomonadati</taxon>
        <taxon>Thermodesulfobacteriota</taxon>
        <taxon>Desulfobacteria</taxon>
        <taxon>Desulfobacterales</taxon>
        <taxon>Desulfosarcinaceae</taxon>
        <taxon>Desulfosarcina</taxon>
    </lineage>
</organism>
<name>A0A5K7ZEY4_9BACT</name>
<proteinExistence type="predicted"/>
<gene>
    <name evidence="1" type="ORF">DSCW_43810</name>
</gene>
<reference evidence="1 2" key="1">
    <citation type="submission" date="2019-11" db="EMBL/GenBank/DDBJ databases">
        <title>Comparative genomics of hydrocarbon-degrading Desulfosarcina strains.</title>
        <authorList>
            <person name="Watanabe M."/>
            <person name="Kojima H."/>
            <person name="Fukui M."/>
        </authorList>
    </citation>
    <scope>NUCLEOTIDE SEQUENCE [LARGE SCALE GENOMIC DNA]</scope>
    <source>
        <strain evidence="1 2">PP31</strain>
    </source>
</reference>
<evidence type="ECO:0008006" key="3">
    <source>
        <dbReference type="Google" id="ProtNLM"/>
    </source>
</evidence>
<dbReference type="OrthoDB" id="5402186at2"/>
<sequence>MPVSTSTDESHALTIFTVEGELTFEEQMNALKAFYSGDPTANVLWDFRLMKGNRVSSQELEELFNFIKANRAKRLQGKTALVATSDLDFGLSRVSEAYSQIRQLPWEMKAFRTMDEALEWIDRDN</sequence>
<dbReference type="AlphaFoldDB" id="A0A5K7ZEY4"/>
<dbReference type="Proteomes" id="UP000427769">
    <property type="component" value="Chromosome"/>
</dbReference>
<dbReference type="RefSeq" id="WP_155305758.1">
    <property type="nucleotide sequence ID" value="NZ_AP021875.1"/>
</dbReference>
<accession>A0A5K7ZEY4</accession>
<protein>
    <recommendedName>
        <fullName evidence="3">STAS/SEC14 domain-containing protein</fullName>
    </recommendedName>
</protein>
<dbReference type="EMBL" id="AP021875">
    <property type="protein sequence ID" value="BBO76964.1"/>
    <property type="molecule type" value="Genomic_DNA"/>
</dbReference>
<evidence type="ECO:0000313" key="1">
    <source>
        <dbReference type="EMBL" id="BBO76964.1"/>
    </source>
</evidence>
<keyword evidence="2" id="KW-1185">Reference proteome</keyword>
<evidence type="ECO:0000313" key="2">
    <source>
        <dbReference type="Proteomes" id="UP000427769"/>
    </source>
</evidence>